<sequence>MKTSHPYGPLLEKVGSVFAIAAAIAFGTARLLDAGKDEEEEMDATDHLLRTPANRRRLLAAVERDKNRQLIARQPLETKAA</sequence>
<evidence type="ECO:0000313" key="1">
    <source>
        <dbReference type="EMBL" id="MBF9222793.1"/>
    </source>
</evidence>
<gene>
    <name evidence="1" type="ORF">I2H31_16945</name>
</gene>
<organism evidence="1 2">
    <name type="scientific">Hymenobacter ruricola</name>
    <dbReference type="NCBI Taxonomy" id="2791023"/>
    <lineage>
        <taxon>Bacteria</taxon>
        <taxon>Pseudomonadati</taxon>
        <taxon>Bacteroidota</taxon>
        <taxon>Cytophagia</taxon>
        <taxon>Cytophagales</taxon>
        <taxon>Hymenobacteraceae</taxon>
        <taxon>Hymenobacter</taxon>
    </lineage>
</organism>
<name>A0ABS0I7X7_9BACT</name>
<evidence type="ECO:0008006" key="3">
    <source>
        <dbReference type="Google" id="ProtNLM"/>
    </source>
</evidence>
<comment type="caution">
    <text evidence="1">The sequence shown here is derived from an EMBL/GenBank/DDBJ whole genome shotgun (WGS) entry which is preliminary data.</text>
</comment>
<reference evidence="1 2" key="1">
    <citation type="submission" date="2020-11" db="EMBL/GenBank/DDBJ databases">
        <authorList>
            <person name="Kim M.K."/>
        </authorList>
    </citation>
    <scope>NUCLEOTIDE SEQUENCE [LARGE SCALE GENOMIC DNA]</scope>
    <source>
        <strain evidence="1 2">BT662</strain>
    </source>
</reference>
<evidence type="ECO:0000313" key="2">
    <source>
        <dbReference type="Proteomes" id="UP000618931"/>
    </source>
</evidence>
<keyword evidence="2" id="KW-1185">Reference proteome</keyword>
<protein>
    <recommendedName>
        <fullName evidence="3">YtxH domain-containing protein</fullName>
    </recommendedName>
</protein>
<dbReference type="Gene3D" id="1.10.1220.170">
    <property type="match status" value="1"/>
</dbReference>
<dbReference type="RefSeq" id="WP_196294236.1">
    <property type="nucleotide sequence ID" value="NZ_JADQDM010000009.1"/>
</dbReference>
<proteinExistence type="predicted"/>
<dbReference type="Proteomes" id="UP000618931">
    <property type="component" value="Unassembled WGS sequence"/>
</dbReference>
<accession>A0ABS0I7X7</accession>
<dbReference type="EMBL" id="JADQDM010000009">
    <property type="protein sequence ID" value="MBF9222793.1"/>
    <property type="molecule type" value="Genomic_DNA"/>
</dbReference>